<keyword evidence="2" id="KW-0808">Transferase</keyword>
<dbReference type="GO" id="GO:0008168">
    <property type="term" value="F:methyltransferase activity"/>
    <property type="evidence" value="ECO:0007669"/>
    <property type="project" value="UniProtKB-KW"/>
</dbReference>
<dbReference type="PANTHER" id="PTHR43591:SF96">
    <property type="entry name" value="PUTATIVE-RELATED"/>
    <property type="match status" value="1"/>
</dbReference>
<dbReference type="CDD" id="cd02440">
    <property type="entry name" value="AdoMet_MTases"/>
    <property type="match status" value="1"/>
</dbReference>
<gene>
    <name evidence="2" type="ORF">K491DRAFT_745763</name>
</gene>
<evidence type="ECO:0000313" key="3">
    <source>
        <dbReference type="Proteomes" id="UP000799324"/>
    </source>
</evidence>
<feature type="domain" description="Methyltransferase" evidence="1">
    <location>
        <begin position="54"/>
        <end position="150"/>
    </location>
</feature>
<keyword evidence="2" id="KW-0489">Methyltransferase</keyword>
<dbReference type="Pfam" id="PF13649">
    <property type="entry name" value="Methyltransf_25"/>
    <property type="match status" value="1"/>
</dbReference>
<dbReference type="EMBL" id="MU004341">
    <property type="protein sequence ID" value="KAF2656070.1"/>
    <property type="molecule type" value="Genomic_DNA"/>
</dbReference>
<sequence length="279" mass="31506">MVAAQDLNDIDGQGYILNRNHLAACRLNLQHYLWKEAIGFLIEPSISLPDDASVADVACGDGIWLLDAYASRLLPKAQLKGFDVDLSQAPHSNWLPSNITFNEWNIFEDIHPRWEGQFDFVHVRLLVLVLSGEARKPFVERLYKLLKPGGYLQWDELDPHHMHVRKIDDSIASPAMDQLRDICYSSGRQDWTLQIPELLSEAGFADTKMTEFGDPTYLARTFNELHMLTIEEMASGVARTGKRELAVRMQTLIGDANSEAINGVVLCIPRIVVVARRPL</sequence>
<dbReference type="SUPFAM" id="SSF53335">
    <property type="entry name" value="S-adenosyl-L-methionine-dependent methyltransferases"/>
    <property type="match status" value="1"/>
</dbReference>
<accession>A0A6A6T8F1</accession>
<keyword evidence="3" id="KW-1185">Reference proteome</keyword>
<dbReference type="AlphaFoldDB" id="A0A6A6T8F1"/>
<dbReference type="PANTHER" id="PTHR43591">
    <property type="entry name" value="METHYLTRANSFERASE"/>
    <property type="match status" value="1"/>
</dbReference>
<dbReference type="OrthoDB" id="417697at2759"/>
<evidence type="ECO:0000259" key="1">
    <source>
        <dbReference type="Pfam" id="PF13649"/>
    </source>
</evidence>
<dbReference type="GO" id="GO:0032259">
    <property type="term" value="P:methylation"/>
    <property type="evidence" value="ECO:0007669"/>
    <property type="project" value="UniProtKB-KW"/>
</dbReference>
<reference evidence="2" key="1">
    <citation type="journal article" date="2020" name="Stud. Mycol.">
        <title>101 Dothideomycetes genomes: a test case for predicting lifestyles and emergence of pathogens.</title>
        <authorList>
            <person name="Haridas S."/>
            <person name="Albert R."/>
            <person name="Binder M."/>
            <person name="Bloem J."/>
            <person name="Labutti K."/>
            <person name="Salamov A."/>
            <person name="Andreopoulos B."/>
            <person name="Baker S."/>
            <person name="Barry K."/>
            <person name="Bills G."/>
            <person name="Bluhm B."/>
            <person name="Cannon C."/>
            <person name="Castanera R."/>
            <person name="Culley D."/>
            <person name="Daum C."/>
            <person name="Ezra D."/>
            <person name="Gonzalez J."/>
            <person name="Henrissat B."/>
            <person name="Kuo A."/>
            <person name="Liang C."/>
            <person name="Lipzen A."/>
            <person name="Lutzoni F."/>
            <person name="Magnuson J."/>
            <person name="Mondo S."/>
            <person name="Nolan M."/>
            <person name="Ohm R."/>
            <person name="Pangilinan J."/>
            <person name="Park H.-J."/>
            <person name="Ramirez L."/>
            <person name="Alfaro M."/>
            <person name="Sun H."/>
            <person name="Tritt A."/>
            <person name="Yoshinaga Y."/>
            <person name="Zwiers L.-H."/>
            <person name="Turgeon B."/>
            <person name="Goodwin S."/>
            <person name="Spatafora J."/>
            <person name="Crous P."/>
            <person name="Grigoriev I."/>
        </authorList>
    </citation>
    <scope>NUCLEOTIDE SEQUENCE</scope>
    <source>
        <strain evidence="2">CBS 122681</strain>
    </source>
</reference>
<proteinExistence type="predicted"/>
<dbReference type="Proteomes" id="UP000799324">
    <property type="component" value="Unassembled WGS sequence"/>
</dbReference>
<name>A0A6A6T8F1_9PLEO</name>
<dbReference type="InterPro" id="IPR029063">
    <property type="entry name" value="SAM-dependent_MTases_sf"/>
</dbReference>
<evidence type="ECO:0000313" key="2">
    <source>
        <dbReference type="EMBL" id="KAF2656070.1"/>
    </source>
</evidence>
<dbReference type="Gene3D" id="3.40.50.150">
    <property type="entry name" value="Vaccinia Virus protein VP39"/>
    <property type="match status" value="1"/>
</dbReference>
<organism evidence="2 3">
    <name type="scientific">Lophiostoma macrostomum CBS 122681</name>
    <dbReference type="NCBI Taxonomy" id="1314788"/>
    <lineage>
        <taxon>Eukaryota</taxon>
        <taxon>Fungi</taxon>
        <taxon>Dikarya</taxon>
        <taxon>Ascomycota</taxon>
        <taxon>Pezizomycotina</taxon>
        <taxon>Dothideomycetes</taxon>
        <taxon>Pleosporomycetidae</taxon>
        <taxon>Pleosporales</taxon>
        <taxon>Lophiostomataceae</taxon>
        <taxon>Lophiostoma</taxon>
    </lineage>
</organism>
<dbReference type="InterPro" id="IPR041698">
    <property type="entry name" value="Methyltransf_25"/>
</dbReference>
<protein>
    <submittedName>
        <fullName evidence="2">S-adenosyl-L-methionine-dependent methyltransferase</fullName>
    </submittedName>
</protein>